<keyword evidence="15" id="KW-0482">Metalloprotease</keyword>
<evidence type="ECO:0000256" key="10">
    <source>
        <dbReference type="ARBA" id="ARBA00022729"/>
    </source>
</evidence>
<dbReference type="PANTHER" id="PTHR12053">
    <property type="entry name" value="PROTEASE FAMILY M28 PLASMA GLUTAMATE CARBOXYPEPTIDASE-RELATED"/>
    <property type="match status" value="1"/>
</dbReference>
<evidence type="ECO:0000313" key="25">
    <source>
        <dbReference type="Proteomes" id="UP000054558"/>
    </source>
</evidence>
<comment type="subunit">
    <text evidence="19">Homodimer. The monomeric form is inactive while the homodimer is active.</text>
</comment>
<dbReference type="GO" id="GO:0070573">
    <property type="term" value="F:metallodipeptidase activity"/>
    <property type="evidence" value="ECO:0000318"/>
    <property type="project" value="GO_Central"/>
</dbReference>
<keyword evidence="13" id="KW-0862">Zinc</keyword>
<evidence type="ECO:0000256" key="12">
    <source>
        <dbReference type="ARBA" id="ARBA00022824"/>
    </source>
</evidence>
<evidence type="ECO:0000256" key="18">
    <source>
        <dbReference type="ARBA" id="ARBA00023228"/>
    </source>
</evidence>
<evidence type="ECO:0000256" key="7">
    <source>
        <dbReference type="ARBA" id="ARBA00022645"/>
    </source>
</evidence>
<keyword evidence="6" id="KW-0964">Secreted</keyword>
<organism evidence="24 25">
    <name type="scientific">Klebsormidium nitens</name>
    <name type="common">Green alga</name>
    <name type="synonym">Ulothrix nitens</name>
    <dbReference type="NCBI Taxonomy" id="105231"/>
    <lineage>
        <taxon>Eukaryota</taxon>
        <taxon>Viridiplantae</taxon>
        <taxon>Streptophyta</taxon>
        <taxon>Klebsormidiophyceae</taxon>
        <taxon>Klebsormidiales</taxon>
        <taxon>Klebsormidiaceae</taxon>
        <taxon>Klebsormidium</taxon>
    </lineage>
</organism>
<keyword evidence="12" id="KW-0256">Endoplasmic reticulum</keyword>
<keyword evidence="8" id="KW-0645">Protease</keyword>
<feature type="compositionally biased region" description="Basic and acidic residues" evidence="21">
    <location>
        <begin position="17"/>
        <end position="31"/>
    </location>
</feature>
<feature type="domain" description="Peptidase M28" evidence="23">
    <location>
        <begin position="346"/>
        <end position="538"/>
    </location>
</feature>
<evidence type="ECO:0000256" key="2">
    <source>
        <dbReference type="ARBA" id="ARBA00004371"/>
    </source>
</evidence>
<sequence length="554" mass="59661">MSVELSNRGEGPASNGELHDDVSEGNLDTKRLLTPRRRQTGGYEEIAMDIGRPSPDGTALLLESMSHEIMRLRVATGGLAIFAVLATFVAIGLAITRWDASAPPPVGRSPCFDNSIYQDYGPIAKQIISVATSGPSFGDEIHKRLEKLCFTFGPRFSGTDALNSAIDWVAEEMTLDGLEKVHKEAVANISNWKRNEEWVYMLQPRLLELPMLGLGGSVAGNVQGQLIAVADWDELHLRADEVAGKIVLFNVPFTTYSETVQYRYRGAIEAGRLGAIGALLRSVSSFSMGNPHTGATRYEEGTQPIPFAAIAVEAADLIQGLLGTGQAVEVHLQMTAQTEAPAQAFNVMGQVTGGMTPDEVVVLGGHIDSWDVGLGAMDDGAGLLVCWHAVRLIHTLGLRPRRTIRVVGWANEEQGRVNGVLGADVYAAKHRDERHVLAIESDSGAFNPLGFTYLGPDSALRTMQALSGTLLGALNATQVVNGTGTGADVLPMYETQGTPALELLTDATRYFWYHHSVADTPDKMDPDELARCAATLAVIAYTVADLEQPLYIPR</sequence>
<evidence type="ECO:0000256" key="22">
    <source>
        <dbReference type="SAM" id="Phobius"/>
    </source>
</evidence>
<evidence type="ECO:0000256" key="16">
    <source>
        <dbReference type="ARBA" id="ARBA00023145"/>
    </source>
</evidence>
<dbReference type="GO" id="GO:0046872">
    <property type="term" value="F:metal ion binding"/>
    <property type="evidence" value="ECO:0007669"/>
    <property type="project" value="UniProtKB-KW"/>
</dbReference>
<dbReference type="OrthoDB" id="10013407at2759"/>
<accession>A0A1Y1IPJ9</accession>
<name>A0A1Y1IPJ9_KLENI</name>
<dbReference type="OMA" id="HSDHQPF"/>
<evidence type="ECO:0000256" key="5">
    <source>
        <dbReference type="ARBA" id="ARBA00014116"/>
    </source>
</evidence>
<dbReference type="Proteomes" id="UP000054558">
    <property type="component" value="Unassembled WGS sequence"/>
</dbReference>
<reference evidence="24 25" key="1">
    <citation type="journal article" date="2014" name="Nat. Commun.">
        <title>Klebsormidium flaccidum genome reveals primary factors for plant terrestrial adaptation.</title>
        <authorList>
            <person name="Hori K."/>
            <person name="Maruyama F."/>
            <person name="Fujisawa T."/>
            <person name="Togashi T."/>
            <person name="Yamamoto N."/>
            <person name="Seo M."/>
            <person name="Sato S."/>
            <person name="Yamada T."/>
            <person name="Mori H."/>
            <person name="Tajima N."/>
            <person name="Moriyama T."/>
            <person name="Ikeuchi M."/>
            <person name="Watanabe M."/>
            <person name="Wada H."/>
            <person name="Kobayashi K."/>
            <person name="Saito M."/>
            <person name="Masuda T."/>
            <person name="Sasaki-Sekimoto Y."/>
            <person name="Mashiguchi K."/>
            <person name="Awai K."/>
            <person name="Shimojima M."/>
            <person name="Masuda S."/>
            <person name="Iwai M."/>
            <person name="Nobusawa T."/>
            <person name="Narise T."/>
            <person name="Kondo S."/>
            <person name="Saito H."/>
            <person name="Sato R."/>
            <person name="Murakawa M."/>
            <person name="Ihara Y."/>
            <person name="Oshima-Yamada Y."/>
            <person name="Ohtaka K."/>
            <person name="Satoh M."/>
            <person name="Sonobe K."/>
            <person name="Ishii M."/>
            <person name="Ohtani R."/>
            <person name="Kanamori-Sato M."/>
            <person name="Honoki R."/>
            <person name="Miyazaki D."/>
            <person name="Mochizuki H."/>
            <person name="Umetsu J."/>
            <person name="Higashi K."/>
            <person name="Shibata D."/>
            <person name="Kamiya Y."/>
            <person name="Sato N."/>
            <person name="Nakamura Y."/>
            <person name="Tabata S."/>
            <person name="Ida S."/>
            <person name="Kurokawa K."/>
            <person name="Ohta H."/>
        </authorList>
    </citation>
    <scope>NUCLEOTIDE SEQUENCE [LARGE SCALE GENOMIC DNA]</scope>
    <source>
        <strain evidence="24 25">NIES-2285</strain>
    </source>
</reference>
<evidence type="ECO:0000256" key="15">
    <source>
        <dbReference type="ARBA" id="ARBA00023049"/>
    </source>
</evidence>
<dbReference type="EMBL" id="DF238073">
    <property type="protein sequence ID" value="GAQ92760.1"/>
    <property type="molecule type" value="Genomic_DNA"/>
</dbReference>
<evidence type="ECO:0000256" key="9">
    <source>
        <dbReference type="ARBA" id="ARBA00022723"/>
    </source>
</evidence>
<dbReference type="GO" id="GO:0004180">
    <property type="term" value="F:carboxypeptidase activity"/>
    <property type="evidence" value="ECO:0007669"/>
    <property type="project" value="UniProtKB-KW"/>
</dbReference>
<dbReference type="Gene3D" id="3.50.30.30">
    <property type="match status" value="1"/>
</dbReference>
<evidence type="ECO:0000256" key="19">
    <source>
        <dbReference type="ARBA" id="ARBA00025833"/>
    </source>
</evidence>
<dbReference type="GO" id="GO:0006508">
    <property type="term" value="P:proteolysis"/>
    <property type="evidence" value="ECO:0000318"/>
    <property type="project" value="GO_Central"/>
</dbReference>
<keyword evidence="14" id="KW-0333">Golgi apparatus</keyword>
<gene>
    <name evidence="24" type="ORF">KFL_011240030</name>
</gene>
<comment type="subcellular location">
    <subcellularLocation>
        <location evidence="1">Endoplasmic reticulum</location>
    </subcellularLocation>
    <subcellularLocation>
        <location evidence="3">Golgi apparatus</location>
    </subcellularLocation>
    <subcellularLocation>
        <location evidence="2">Lysosome</location>
    </subcellularLocation>
    <subcellularLocation>
        <location evidence="4">Secreted</location>
    </subcellularLocation>
</comment>
<keyword evidence="17" id="KW-0325">Glycoprotein</keyword>
<dbReference type="InterPro" id="IPR039866">
    <property type="entry name" value="CPQ"/>
</dbReference>
<evidence type="ECO:0000256" key="1">
    <source>
        <dbReference type="ARBA" id="ARBA00004240"/>
    </source>
</evidence>
<evidence type="ECO:0000256" key="13">
    <source>
        <dbReference type="ARBA" id="ARBA00022833"/>
    </source>
</evidence>
<keyword evidence="18" id="KW-0458">Lysosome</keyword>
<keyword evidence="16" id="KW-0865">Zymogen</keyword>
<keyword evidence="22" id="KW-0472">Membrane</keyword>
<dbReference type="GO" id="GO:0005764">
    <property type="term" value="C:lysosome"/>
    <property type="evidence" value="ECO:0007669"/>
    <property type="project" value="UniProtKB-SubCell"/>
</dbReference>
<evidence type="ECO:0000256" key="3">
    <source>
        <dbReference type="ARBA" id="ARBA00004555"/>
    </source>
</evidence>
<dbReference type="GO" id="GO:0005615">
    <property type="term" value="C:extracellular space"/>
    <property type="evidence" value="ECO:0000318"/>
    <property type="project" value="GO_Central"/>
</dbReference>
<evidence type="ECO:0000256" key="11">
    <source>
        <dbReference type="ARBA" id="ARBA00022801"/>
    </source>
</evidence>
<proteinExistence type="predicted"/>
<keyword evidence="11" id="KW-0378">Hydrolase</keyword>
<dbReference type="GO" id="GO:0005794">
    <property type="term" value="C:Golgi apparatus"/>
    <property type="evidence" value="ECO:0007669"/>
    <property type="project" value="UniProtKB-SubCell"/>
</dbReference>
<dbReference type="GO" id="GO:0005783">
    <property type="term" value="C:endoplasmic reticulum"/>
    <property type="evidence" value="ECO:0007669"/>
    <property type="project" value="UniProtKB-SubCell"/>
</dbReference>
<evidence type="ECO:0000256" key="14">
    <source>
        <dbReference type="ARBA" id="ARBA00023034"/>
    </source>
</evidence>
<dbReference type="InterPro" id="IPR007484">
    <property type="entry name" value="Peptidase_M28"/>
</dbReference>
<evidence type="ECO:0000256" key="20">
    <source>
        <dbReference type="ARBA" id="ARBA00033328"/>
    </source>
</evidence>
<keyword evidence="7 24" id="KW-0121">Carboxypeptidase</keyword>
<dbReference type="STRING" id="105231.A0A1Y1IPJ9"/>
<feature type="region of interest" description="Disordered" evidence="21">
    <location>
        <begin position="1"/>
        <end position="38"/>
    </location>
</feature>
<dbReference type="AlphaFoldDB" id="A0A1Y1IPJ9"/>
<keyword evidence="9" id="KW-0479">Metal-binding</keyword>
<evidence type="ECO:0000256" key="21">
    <source>
        <dbReference type="SAM" id="MobiDB-lite"/>
    </source>
</evidence>
<keyword evidence="25" id="KW-1185">Reference proteome</keyword>
<feature type="transmembrane region" description="Helical" evidence="22">
    <location>
        <begin position="74"/>
        <end position="95"/>
    </location>
</feature>
<dbReference type="Pfam" id="PF04389">
    <property type="entry name" value="Peptidase_M28"/>
    <property type="match status" value="1"/>
</dbReference>
<evidence type="ECO:0000313" key="24">
    <source>
        <dbReference type="EMBL" id="GAQ92760.1"/>
    </source>
</evidence>
<dbReference type="PANTHER" id="PTHR12053:SF3">
    <property type="entry name" value="CARBOXYPEPTIDASE Q"/>
    <property type="match status" value="1"/>
</dbReference>
<evidence type="ECO:0000259" key="23">
    <source>
        <dbReference type="Pfam" id="PF04389"/>
    </source>
</evidence>
<keyword evidence="10" id="KW-0732">Signal</keyword>
<evidence type="ECO:0000256" key="17">
    <source>
        <dbReference type="ARBA" id="ARBA00023180"/>
    </source>
</evidence>
<protein>
    <recommendedName>
        <fullName evidence="5">Carboxypeptidase Q</fullName>
    </recommendedName>
    <alternativeName>
        <fullName evidence="20">Plasma glutamate carboxypeptidase</fullName>
    </alternativeName>
</protein>
<evidence type="ECO:0000256" key="4">
    <source>
        <dbReference type="ARBA" id="ARBA00004613"/>
    </source>
</evidence>
<dbReference type="SUPFAM" id="SSF53187">
    <property type="entry name" value="Zn-dependent exopeptidases"/>
    <property type="match status" value="1"/>
</dbReference>
<evidence type="ECO:0000256" key="6">
    <source>
        <dbReference type="ARBA" id="ARBA00022525"/>
    </source>
</evidence>
<evidence type="ECO:0000256" key="8">
    <source>
        <dbReference type="ARBA" id="ARBA00022670"/>
    </source>
</evidence>
<keyword evidence="22" id="KW-1133">Transmembrane helix</keyword>
<dbReference type="GO" id="GO:0043171">
    <property type="term" value="P:peptide catabolic process"/>
    <property type="evidence" value="ECO:0000318"/>
    <property type="project" value="GO_Central"/>
</dbReference>
<keyword evidence="22" id="KW-0812">Transmembrane</keyword>
<dbReference type="Gene3D" id="3.40.630.10">
    <property type="entry name" value="Zn peptidases"/>
    <property type="match status" value="1"/>
</dbReference>